<feature type="region of interest" description="Disordered" evidence="8">
    <location>
        <begin position="130"/>
        <end position="166"/>
    </location>
</feature>
<keyword evidence="2" id="KW-0328">Glycosyltransferase</keyword>
<gene>
    <name evidence="9" type="ORF">ACJ73_05525</name>
</gene>
<feature type="compositionally biased region" description="Polar residues" evidence="8">
    <location>
        <begin position="130"/>
        <end position="141"/>
    </location>
</feature>
<dbReference type="GO" id="GO:0016020">
    <property type="term" value="C:membrane"/>
    <property type="evidence" value="ECO:0007669"/>
    <property type="project" value="UniProtKB-SubCell"/>
</dbReference>
<evidence type="ECO:0000313" key="10">
    <source>
        <dbReference type="Proteomes" id="UP000242791"/>
    </source>
</evidence>
<evidence type="ECO:0000256" key="7">
    <source>
        <dbReference type="ARBA" id="ARBA00023180"/>
    </source>
</evidence>
<evidence type="ECO:0000256" key="5">
    <source>
        <dbReference type="ARBA" id="ARBA00022989"/>
    </source>
</evidence>
<evidence type="ECO:0000256" key="1">
    <source>
        <dbReference type="ARBA" id="ARBA00004370"/>
    </source>
</evidence>
<dbReference type="OrthoDB" id="2849215at2759"/>
<dbReference type="Proteomes" id="UP000242791">
    <property type="component" value="Unassembled WGS sequence"/>
</dbReference>
<accession>A0A1J9Q3M3</accession>
<keyword evidence="6" id="KW-0472">Membrane</keyword>
<protein>
    <submittedName>
        <fullName evidence="9">Uncharacterized protein</fullName>
    </submittedName>
</protein>
<sequence length="184" mass="21201">MFMDGGVPCLSSRTLILCTMMVKDTAFGRYFLNEEWFWMPLSADDDNSITRWIINGWKMYFQSHPGAEVQTTLECDLKLLKQCIRWFQSNWRRNLRRFLEWATWRILPPLQHSQSHSPVRQQRYVHYMPPSTSANDVSASRASVPPQPIPPPNPGETPPPAQINDGVQNAGKLYLIQPPRECAG</sequence>
<reference evidence="9 10" key="1">
    <citation type="submission" date="2015-08" db="EMBL/GenBank/DDBJ databases">
        <title>Emmonsia species relationships and genome sequence.</title>
        <authorList>
            <person name="Cuomo C.A."/>
            <person name="Schwartz I.S."/>
            <person name="Kenyon C."/>
            <person name="De Hoog G.S."/>
            <person name="Govender N.P."/>
            <person name="Botha A."/>
            <person name="Moreno L."/>
            <person name="De Vries M."/>
            <person name="Munoz J.F."/>
            <person name="Stielow J.B."/>
        </authorList>
    </citation>
    <scope>NUCLEOTIDE SEQUENCE [LARGE SCALE GENOMIC DNA]</scope>
    <source>
        <strain evidence="9 10">EI222</strain>
    </source>
</reference>
<dbReference type="STRING" id="1658174.A0A1J9Q3M3"/>
<keyword evidence="3" id="KW-0808">Transferase</keyword>
<dbReference type="PANTHER" id="PTHR47844:SF1">
    <property type="entry name" value="EXOSTOSIN-LIKE 2"/>
    <property type="match status" value="1"/>
</dbReference>
<evidence type="ECO:0000256" key="6">
    <source>
        <dbReference type="ARBA" id="ARBA00023136"/>
    </source>
</evidence>
<name>A0A1J9Q3M3_9EURO</name>
<dbReference type="GO" id="GO:0016757">
    <property type="term" value="F:glycosyltransferase activity"/>
    <property type="evidence" value="ECO:0007669"/>
    <property type="project" value="UniProtKB-KW"/>
</dbReference>
<evidence type="ECO:0000256" key="4">
    <source>
        <dbReference type="ARBA" id="ARBA00022692"/>
    </source>
</evidence>
<evidence type="ECO:0000256" key="2">
    <source>
        <dbReference type="ARBA" id="ARBA00022676"/>
    </source>
</evidence>
<dbReference type="EMBL" id="LGTZ01000873">
    <property type="protein sequence ID" value="OJD23120.1"/>
    <property type="molecule type" value="Genomic_DNA"/>
</dbReference>
<dbReference type="PANTHER" id="PTHR47844">
    <property type="entry name" value="SYNTHASE CPS1, PUTATIVE (AFU_ORTHOLOGUE AFUA_7G02500)-RELATED"/>
    <property type="match status" value="1"/>
</dbReference>
<keyword evidence="5" id="KW-1133">Transmembrane helix</keyword>
<evidence type="ECO:0000313" key="9">
    <source>
        <dbReference type="EMBL" id="OJD23120.1"/>
    </source>
</evidence>
<dbReference type="VEuPathDB" id="FungiDB:ACJ73_05525"/>
<keyword evidence="4" id="KW-0812">Transmembrane</keyword>
<organism evidence="9 10">
    <name type="scientific">Blastomyces percursus</name>
    <dbReference type="NCBI Taxonomy" id="1658174"/>
    <lineage>
        <taxon>Eukaryota</taxon>
        <taxon>Fungi</taxon>
        <taxon>Dikarya</taxon>
        <taxon>Ascomycota</taxon>
        <taxon>Pezizomycotina</taxon>
        <taxon>Eurotiomycetes</taxon>
        <taxon>Eurotiomycetidae</taxon>
        <taxon>Onygenales</taxon>
        <taxon>Ajellomycetaceae</taxon>
        <taxon>Blastomyces</taxon>
    </lineage>
</organism>
<feature type="compositionally biased region" description="Pro residues" evidence="8">
    <location>
        <begin position="145"/>
        <end position="161"/>
    </location>
</feature>
<proteinExistence type="predicted"/>
<keyword evidence="10" id="KW-1185">Reference proteome</keyword>
<comment type="subcellular location">
    <subcellularLocation>
        <location evidence="1">Membrane</location>
    </subcellularLocation>
</comment>
<evidence type="ECO:0000256" key="8">
    <source>
        <dbReference type="SAM" id="MobiDB-lite"/>
    </source>
</evidence>
<keyword evidence="7" id="KW-0325">Glycoprotein</keyword>
<evidence type="ECO:0000256" key="3">
    <source>
        <dbReference type="ARBA" id="ARBA00022679"/>
    </source>
</evidence>
<dbReference type="InterPro" id="IPR052427">
    <property type="entry name" value="Glycosyltrans_GT2/GT47"/>
</dbReference>
<comment type="caution">
    <text evidence="9">The sequence shown here is derived from an EMBL/GenBank/DDBJ whole genome shotgun (WGS) entry which is preliminary data.</text>
</comment>
<dbReference type="AlphaFoldDB" id="A0A1J9Q3M3"/>